<proteinExistence type="predicted"/>
<dbReference type="PROSITE" id="PS50181">
    <property type="entry name" value="FBOX"/>
    <property type="match status" value="1"/>
</dbReference>
<evidence type="ECO:0000313" key="5">
    <source>
        <dbReference type="Proteomes" id="UP001222325"/>
    </source>
</evidence>
<name>A0AAD6XX26_9AGAR</name>
<keyword evidence="5" id="KW-1185">Reference proteome</keyword>
<dbReference type="AlphaFoldDB" id="A0AAD6XX26"/>
<comment type="caution">
    <text evidence="4">The sequence shown here is derived from an EMBL/GenBank/DDBJ whole genome shotgun (WGS) entry which is preliminary data.</text>
</comment>
<dbReference type="Proteomes" id="UP001222325">
    <property type="component" value="Unassembled WGS sequence"/>
</dbReference>
<accession>A0AAD6XX26</accession>
<gene>
    <name evidence="4" type="ORF">B0H15DRAFT_798689</name>
</gene>
<dbReference type="EMBL" id="JARJCN010000014">
    <property type="protein sequence ID" value="KAJ7094480.1"/>
    <property type="molecule type" value="Genomic_DNA"/>
</dbReference>
<protein>
    <recommendedName>
        <fullName evidence="3">F-box domain-containing protein</fullName>
    </recommendedName>
</protein>
<evidence type="ECO:0000313" key="4">
    <source>
        <dbReference type="EMBL" id="KAJ7094480.1"/>
    </source>
</evidence>
<dbReference type="Gene3D" id="3.80.10.10">
    <property type="entry name" value="Ribonuclease Inhibitor"/>
    <property type="match status" value="1"/>
</dbReference>
<dbReference type="InterPro" id="IPR036047">
    <property type="entry name" value="F-box-like_dom_sf"/>
</dbReference>
<dbReference type="SUPFAM" id="SSF52047">
    <property type="entry name" value="RNI-like"/>
    <property type="match status" value="1"/>
</dbReference>
<dbReference type="SUPFAM" id="SSF81383">
    <property type="entry name" value="F-box domain"/>
    <property type="match status" value="1"/>
</dbReference>
<feature type="domain" description="F-box" evidence="3">
    <location>
        <begin position="538"/>
        <end position="594"/>
    </location>
</feature>
<dbReference type="InterPro" id="IPR032675">
    <property type="entry name" value="LRR_dom_sf"/>
</dbReference>
<dbReference type="InterPro" id="IPR001810">
    <property type="entry name" value="F-box_dom"/>
</dbReference>
<reference evidence="4" key="1">
    <citation type="submission" date="2023-03" db="EMBL/GenBank/DDBJ databases">
        <title>Massive genome expansion in bonnet fungi (Mycena s.s.) driven by repeated elements and novel gene families across ecological guilds.</title>
        <authorList>
            <consortium name="Lawrence Berkeley National Laboratory"/>
            <person name="Harder C.B."/>
            <person name="Miyauchi S."/>
            <person name="Viragh M."/>
            <person name="Kuo A."/>
            <person name="Thoen E."/>
            <person name="Andreopoulos B."/>
            <person name="Lu D."/>
            <person name="Skrede I."/>
            <person name="Drula E."/>
            <person name="Henrissat B."/>
            <person name="Morin E."/>
            <person name="Kohler A."/>
            <person name="Barry K."/>
            <person name="LaButti K."/>
            <person name="Morin E."/>
            <person name="Salamov A."/>
            <person name="Lipzen A."/>
            <person name="Mereny Z."/>
            <person name="Hegedus B."/>
            <person name="Baldrian P."/>
            <person name="Stursova M."/>
            <person name="Weitz H."/>
            <person name="Taylor A."/>
            <person name="Grigoriev I.V."/>
            <person name="Nagy L.G."/>
            <person name="Martin F."/>
            <person name="Kauserud H."/>
        </authorList>
    </citation>
    <scope>NUCLEOTIDE SEQUENCE</scope>
    <source>
        <strain evidence="4">CBHHK173m</strain>
    </source>
</reference>
<organism evidence="4 5">
    <name type="scientific">Mycena belliarum</name>
    <dbReference type="NCBI Taxonomy" id="1033014"/>
    <lineage>
        <taxon>Eukaryota</taxon>
        <taxon>Fungi</taxon>
        <taxon>Dikarya</taxon>
        <taxon>Basidiomycota</taxon>
        <taxon>Agaricomycotina</taxon>
        <taxon>Agaricomycetes</taxon>
        <taxon>Agaricomycetidae</taxon>
        <taxon>Agaricales</taxon>
        <taxon>Marasmiineae</taxon>
        <taxon>Mycenaceae</taxon>
        <taxon>Mycena</taxon>
    </lineage>
</organism>
<dbReference type="CDD" id="cd09917">
    <property type="entry name" value="F-box_SF"/>
    <property type="match status" value="1"/>
</dbReference>
<feature type="compositionally biased region" description="Basic residues" evidence="2">
    <location>
        <begin position="1"/>
        <end position="12"/>
    </location>
</feature>
<feature type="region of interest" description="Disordered" evidence="2">
    <location>
        <begin position="63"/>
        <end position="82"/>
    </location>
</feature>
<feature type="region of interest" description="Disordered" evidence="2">
    <location>
        <begin position="1"/>
        <end position="25"/>
    </location>
</feature>
<feature type="coiled-coil region" evidence="1">
    <location>
        <begin position="505"/>
        <end position="532"/>
    </location>
</feature>
<dbReference type="Gene3D" id="3.60.130.30">
    <property type="match status" value="1"/>
</dbReference>
<evidence type="ECO:0000259" key="3">
    <source>
        <dbReference type="PROSITE" id="PS50181"/>
    </source>
</evidence>
<evidence type="ECO:0000256" key="2">
    <source>
        <dbReference type="SAM" id="MobiDB-lite"/>
    </source>
</evidence>
<sequence>MARKTRTRPGRRGGRDRVAGGAPVEVAEPEATELDNGCNSVAAAEGINSRYDDNPLHFCGLSTDGAVRGNRNSRRGRSQKSLAERAHGYLQDGGPFNRGQKKIVQTTQTLKIKVKYPDDFAVWDKNGDRVTELVSAEWPTAPADLPNITDNDRLTVLVVSQKPTREQRKTIGPGGVAPWAVARLSEDEITALAHDGEPPYLVMRFAKVIPKRTLEKLLRRWDALKGLAVKYPPADHRRSDLPAMHLGVWELFALVPRITADSIQSRQRNLETRAEVVDAMDALCKVIRQLVVPKLERLMDIHVPGQRRVQERIHARVRELLASELMARPDMDFGGLFYTVAVKEGSSERIHIDWNDNLHKYALIFCTGDYTGGEFCVPQLGVRVPLGPGSVIAARTRLLAHCSAALSGRRVVFTCFTDSTLLEHTLQDRDYAVLQGGENPWALTARTGWWRTGWGGYEHPVERGNLANMSSPAFPEGHDLHMGGLGGFSEVKINNWRMFHGDTRRARYVNDVRKLEKSLAIARREAAFAERIWHGTRVSAISKLPLELWAEIWRFVAERDLKAGYFAGCQARQVSKAWRRVVTESPAATLWNPIVLQELKGSPGSDWRSEWNVRKLGWVLRAGCARISVSLNRIEQATLDLIVGGLHIPQMTITDWYESGEEIAGLRAHMRREPWPRPFVVDLCLEGGKWATRGGRRPAELPRWLVEMGDREISWSRAPQSPRYLTLVRMATPETDTDFRWDDVWEYTEVDTLRVGWEVPGWHLARLLNLRALRLGGVVLPGMEGTGISLNRLTSLELSLDLSTYTEVGGPNASSLFACLEAPHLEVLRVRGELSDGAEPGEEDGTVRQIHVALLGFLGRCPMLETLEIGLAGCFRISTLVDHLQAVPQLKHLDLSRASSELFKSSLFSHLAHPGLALSR</sequence>
<keyword evidence="1" id="KW-0175">Coiled coil</keyword>
<evidence type="ECO:0000256" key="1">
    <source>
        <dbReference type="SAM" id="Coils"/>
    </source>
</evidence>